<dbReference type="InterPro" id="IPR000843">
    <property type="entry name" value="HTH_LacI"/>
</dbReference>
<dbReference type="Pfam" id="PF13407">
    <property type="entry name" value="Peripla_BP_4"/>
    <property type="match status" value="1"/>
</dbReference>
<protein>
    <recommendedName>
        <fullName evidence="1">Autoinducer 2-binding periplasmic protein LuxP</fullName>
    </recommendedName>
</protein>
<keyword evidence="5" id="KW-0804">Transcription</keyword>
<feature type="domain" description="HTH lacI-type" evidence="6">
    <location>
        <begin position="6"/>
        <end position="63"/>
    </location>
</feature>
<keyword evidence="3" id="KW-0805">Transcription regulation</keyword>
<evidence type="ECO:0000256" key="1">
    <source>
        <dbReference type="ARBA" id="ARBA00022181"/>
    </source>
</evidence>
<evidence type="ECO:0000313" key="8">
    <source>
        <dbReference type="Proteomes" id="UP000186313"/>
    </source>
</evidence>
<dbReference type="Gene3D" id="1.10.260.40">
    <property type="entry name" value="lambda repressor-like DNA-binding domains"/>
    <property type="match status" value="1"/>
</dbReference>
<dbReference type="InterPro" id="IPR025997">
    <property type="entry name" value="SBP_2_dom"/>
</dbReference>
<dbReference type="EMBL" id="MJMJ01000023">
    <property type="protein sequence ID" value="OLQ88164.1"/>
    <property type="molecule type" value="Genomic_DNA"/>
</dbReference>
<dbReference type="SMART" id="SM00354">
    <property type="entry name" value="HTH_LACI"/>
    <property type="match status" value="1"/>
</dbReference>
<dbReference type="InterPro" id="IPR028082">
    <property type="entry name" value="Peripla_BP_I"/>
</dbReference>
<dbReference type="AlphaFoldDB" id="A0A1Q9HEK0"/>
<dbReference type="GO" id="GO:0003700">
    <property type="term" value="F:DNA-binding transcription factor activity"/>
    <property type="evidence" value="ECO:0007669"/>
    <property type="project" value="TreeGrafter"/>
</dbReference>
<dbReference type="GO" id="GO:0055085">
    <property type="term" value="P:transmembrane transport"/>
    <property type="evidence" value="ECO:0007669"/>
    <property type="project" value="UniProtKB-ARBA"/>
</dbReference>
<dbReference type="Pfam" id="PF00356">
    <property type="entry name" value="LacI"/>
    <property type="match status" value="1"/>
</dbReference>
<dbReference type="PROSITE" id="PS00356">
    <property type="entry name" value="HTH_LACI_1"/>
    <property type="match status" value="1"/>
</dbReference>
<accession>A0A1Q9HEK0</accession>
<organism evidence="7 8">
    <name type="scientific">Vibrio panuliri</name>
    <dbReference type="NCBI Taxonomy" id="1381081"/>
    <lineage>
        <taxon>Bacteria</taxon>
        <taxon>Pseudomonadati</taxon>
        <taxon>Pseudomonadota</taxon>
        <taxon>Gammaproteobacteria</taxon>
        <taxon>Vibrionales</taxon>
        <taxon>Vibrionaceae</taxon>
        <taxon>Vibrio</taxon>
    </lineage>
</organism>
<comment type="caution">
    <text evidence="7">The sequence shown here is derived from an EMBL/GenBank/DDBJ whole genome shotgun (WGS) entry which is preliminary data.</text>
</comment>
<dbReference type="Gene3D" id="3.40.50.2300">
    <property type="match status" value="2"/>
</dbReference>
<name>A0A1Q9HEK0_9VIBR</name>
<sequence>MSQKKLKLADIADLAGVSKSTVSFVLNGHAEKHRINADTVEKVQRIAKQHNYTPSVYARALKSKKTYTIGLVIPDLANMGFANTAKSLEKLLRVAGYQLLIASSNDDQQQEMQVVQDLIKRQVDLLLVASAMPDEIFYRERVTATPVIFFDRTFADSQFVNVKTDAYRATKALVARLVSGCDECLYIGGQDLLSPSQERLAGYRAGIEQANLLPNQTLILSRDYQPSSGYELMAEAVNQLGRVPHAVFTASYSLLEGVLKYLSEHQLLDNSIRLGTFDNYDILDCLPIKIDSIEQDSEAISTTLFAFAQQLLKDPQASVETAVIAAKMHFRRESN</sequence>
<evidence type="ECO:0000256" key="4">
    <source>
        <dbReference type="ARBA" id="ARBA00023125"/>
    </source>
</evidence>
<dbReference type="RefSeq" id="WP_075709332.1">
    <property type="nucleotide sequence ID" value="NZ_MJMJ01000023.1"/>
</dbReference>
<dbReference type="SUPFAM" id="SSF53822">
    <property type="entry name" value="Periplasmic binding protein-like I"/>
    <property type="match status" value="1"/>
</dbReference>
<dbReference type="CDD" id="cd01392">
    <property type="entry name" value="HTH_LacI"/>
    <property type="match status" value="1"/>
</dbReference>
<dbReference type="PANTHER" id="PTHR30146">
    <property type="entry name" value="LACI-RELATED TRANSCRIPTIONAL REPRESSOR"/>
    <property type="match status" value="1"/>
</dbReference>
<dbReference type="GO" id="GO:0000976">
    <property type="term" value="F:transcription cis-regulatory region binding"/>
    <property type="evidence" value="ECO:0007669"/>
    <property type="project" value="TreeGrafter"/>
</dbReference>
<evidence type="ECO:0000256" key="5">
    <source>
        <dbReference type="ARBA" id="ARBA00023163"/>
    </source>
</evidence>
<dbReference type="SUPFAM" id="SSF47413">
    <property type="entry name" value="lambda repressor-like DNA-binding domains"/>
    <property type="match status" value="1"/>
</dbReference>
<proteinExistence type="predicted"/>
<keyword evidence="4" id="KW-0238">DNA-binding</keyword>
<dbReference type="Proteomes" id="UP000186313">
    <property type="component" value="Unassembled WGS sequence"/>
</dbReference>
<reference evidence="7 8" key="1">
    <citation type="submission" date="2016-09" db="EMBL/GenBank/DDBJ databases">
        <title>Genomic Taxonomy of the Vibrionaceae.</title>
        <authorList>
            <person name="Gonzalez-Castillo A."/>
            <person name="Gomez-Gil B."/>
            <person name="Enciso-Ibarra K."/>
        </authorList>
    </citation>
    <scope>NUCLEOTIDE SEQUENCE [LARGE SCALE GENOMIC DNA]</scope>
    <source>
        <strain evidence="7 8">CAIM 703</strain>
    </source>
</reference>
<dbReference type="PROSITE" id="PS50932">
    <property type="entry name" value="HTH_LACI_2"/>
    <property type="match status" value="1"/>
</dbReference>
<keyword evidence="2" id="KW-0678">Repressor</keyword>
<dbReference type="InterPro" id="IPR010982">
    <property type="entry name" value="Lambda_DNA-bd_dom_sf"/>
</dbReference>
<evidence type="ECO:0000259" key="6">
    <source>
        <dbReference type="PROSITE" id="PS50932"/>
    </source>
</evidence>
<dbReference type="STRING" id="1381081.BIY22_08340"/>
<dbReference type="OrthoDB" id="7055227at2"/>
<gene>
    <name evidence="7" type="ORF">BIY22_08340</name>
</gene>
<evidence type="ECO:0000313" key="7">
    <source>
        <dbReference type="EMBL" id="OLQ88164.1"/>
    </source>
</evidence>
<evidence type="ECO:0000256" key="3">
    <source>
        <dbReference type="ARBA" id="ARBA00023015"/>
    </source>
</evidence>
<dbReference type="PANTHER" id="PTHR30146:SF45">
    <property type="entry name" value="CATABOLITE REPRESSOR_ACTIVATOR"/>
    <property type="match status" value="1"/>
</dbReference>
<evidence type="ECO:0000256" key="2">
    <source>
        <dbReference type="ARBA" id="ARBA00022491"/>
    </source>
</evidence>